<evidence type="ECO:0000256" key="5">
    <source>
        <dbReference type="ARBA" id="ARBA00023239"/>
    </source>
</evidence>
<feature type="compositionally biased region" description="Basic and acidic residues" evidence="7">
    <location>
        <begin position="152"/>
        <end position="170"/>
    </location>
</feature>
<dbReference type="PANTHER" id="PTHR30518">
    <property type="entry name" value="ENDOLYTIC MUREIN TRANSGLYCOSYLASE"/>
    <property type="match status" value="1"/>
</dbReference>
<evidence type="ECO:0000313" key="10">
    <source>
        <dbReference type="Proteomes" id="UP000429958"/>
    </source>
</evidence>
<organism evidence="9 10">
    <name type="scientific">Clostridium porci</name>
    <dbReference type="NCBI Taxonomy" id="2605778"/>
    <lineage>
        <taxon>Bacteria</taxon>
        <taxon>Bacillati</taxon>
        <taxon>Bacillota</taxon>
        <taxon>Clostridia</taxon>
        <taxon>Eubacteriales</taxon>
        <taxon>Clostridiaceae</taxon>
        <taxon>Clostridium</taxon>
    </lineage>
</organism>
<evidence type="ECO:0000256" key="7">
    <source>
        <dbReference type="SAM" id="MobiDB-lite"/>
    </source>
</evidence>
<reference evidence="9 10" key="1">
    <citation type="submission" date="2019-08" db="EMBL/GenBank/DDBJ databases">
        <title>In-depth cultivation of the pig gut microbiome towards novel bacterial diversity and tailored functional studies.</title>
        <authorList>
            <person name="Wylensek D."/>
            <person name="Hitch T.C.A."/>
            <person name="Clavel T."/>
        </authorList>
    </citation>
    <scope>NUCLEOTIDE SEQUENCE [LARGE SCALE GENOMIC DNA]</scope>
    <source>
        <strain evidence="9 10">WCA-389-WT-23D1</strain>
    </source>
</reference>
<evidence type="ECO:0000256" key="1">
    <source>
        <dbReference type="ARBA" id="ARBA00022475"/>
    </source>
</evidence>
<evidence type="ECO:0000256" key="4">
    <source>
        <dbReference type="ARBA" id="ARBA00023136"/>
    </source>
</evidence>
<feature type="region of interest" description="Disordered" evidence="7">
    <location>
        <begin position="124"/>
        <end position="212"/>
    </location>
</feature>
<dbReference type="GO" id="GO:0071555">
    <property type="term" value="P:cell wall organization"/>
    <property type="evidence" value="ECO:0007669"/>
    <property type="project" value="UniProtKB-KW"/>
</dbReference>
<evidence type="ECO:0000256" key="3">
    <source>
        <dbReference type="ARBA" id="ARBA00022989"/>
    </source>
</evidence>
<evidence type="ECO:0000256" key="8">
    <source>
        <dbReference type="SAM" id="Phobius"/>
    </source>
</evidence>
<accession>A0A7X2NIG6</accession>
<dbReference type="GO" id="GO:0016829">
    <property type="term" value="F:lyase activity"/>
    <property type="evidence" value="ECO:0007669"/>
    <property type="project" value="UniProtKB-KW"/>
</dbReference>
<keyword evidence="10" id="KW-1185">Reference proteome</keyword>
<evidence type="ECO:0000256" key="2">
    <source>
        <dbReference type="ARBA" id="ARBA00022692"/>
    </source>
</evidence>
<keyword evidence="5" id="KW-0456">Lyase</keyword>
<dbReference type="EMBL" id="VUMD01000002">
    <property type="protein sequence ID" value="MSS35442.1"/>
    <property type="molecule type" value="Genomic_DNA"/>
</dbReference>
<keyword evidence="6" id="KW-0961">Cell wall biogenesis/degradation</keyword>
<evidence type="ECO:0000256" key="6">
    <source>
        <dbReference type="ARBA" id="ARBA00023316"/>
    </source>
</evidence>
<name>A0A7X2NIG6_9CLOT</name>
<dbReference type="InterPro" id="IPR003770">
    <property type="entry name" value="MLTG-like"/>
</dbReference>
<comment type="caution">
    <text evidence="9">The sequence shown here is derived from an EMBL/GenBank/DDBJ whole genome shotgun (WGS) entry which is preliminary data.</text>
</comment>
<dbReference type="Gene3D" id="3.30.1490.480">
    <property type="entry name" value="Endolytic murein transglycosylase"/>
    <property type="match status" value="1"/>
</dbReference>
<dbReference type="Proteomes" id="UP000429958">
    <property type="component" value="Unassembled WGS sequence"/>
</dbReference>
<keyword evidence="1" id="KW-1003">Cell membrane</keyword>
<feature type="transmembrane region" description="Helical" evidence="8">
    <location>
        <begin position="12"/>
        <end position="33"/>
    </location>
</feature>
<keyword evidence="2 8" id="KW-0812">Transmembrane</keyword>
<dbReference type="Pfam" id="PF02618">
    <property type="entry name" value="YceG"/>
    <property type="match status" value="1"/>
</dbReference>
<keyword evidence="4 8" id="KW-0472">Membrane</keyword>
<dbReference type="PANTHER" id="PTHR30518:SF2">
    <property type="entry name" value="ENDOLYTIC MUREIN TRANSGLYCOSYLASE"/>
    <property type="match status" value="1"/>
</dbReference>
<keyword evidence="3 8" id="KW-1133">Transmembrane helix</keyword>
<dbReference type="AlphaFoldDB" id="A0A7X2NIG6"/>
<gene>
    <name evidence="9" type="ORF">FYJ39_02300</name>
</gene>
<evidence type="ECO:0000313" key="9">
    <source>
        <dbReference type="EMBL" id="MSS35442.1"/>
    </source>
</evidence>
<protein>
    <submittedName>
        <fullName evidence="9">Endolytic transglycosylase MltG</fullName>
    </submittedName>
</protein>
<proteinExistence type="predicted"/>
<sequence length="212" mass="23224">MSNRTKEINKITTTIISVSVKLIVYALIVLLLYEAVAKGYAFGHEVFYAEAVEEAPGRDVTIEIDKEETVSEAAGLLSKKGLIKNEFAFIFQGKFYDYDTVYPGTYVLNTSMTSKEILQVLNEKPKGEASPVQSGSAKAKTTAESFSAAAEPKSDLEAESAKAASEKTQDLPKASTQAFQSFEENENGAYYGDEDQEMEGGWIEEAPEDEPQ</sequence>